<keyword evidence="2" id="KW-1185">Reference proteome</keyword>
<dbReference type="Proteomes" id="UP000191901">
    <property type="component" value="Chromosome"/>
</dbReference>
<name>A0A1Z3HJ03_9CYAN</name>
<dbReference type="EMBL" id="CP021983">
    <property type="protein sequence ID" value="ASC70263.1"/>
    <property type="molecule type" value="Genomic_DNA"/>
</dbReference>
<dbReference type="RefSeq" id="WP_080811655.1">
    <property type="nucleotide sequence ID" value="NZ_CP021983.2"/>
</dbReference>
<organism evidence="1 2">
    <name type="scientific">Halomicronema hongdechloris C2206</name>
    <dbReference type="NCBI Taxonomy" id="1641165"/>
    <lineage>
        <taxon>Bacteria</taxon>
        <taxon>Bacillati</taxon>
        <taxon>Cyanobacteriota</taxon>
        <taxon>Cyanophyceae</taxon>
        <taxon>Nodosilineales</taxon>
        <taxon>Nodosilineaceae</taxon>
        <taxon>Halomicronema</taxon>
    </lineage>
</organism>
<proteinExistence type="predicted"/>
<evidence type="ECO:0000313" key="2">
    <source>
        <dbReference type="Proteomes" id="UP000191901"/>
    </source>
</evidence>
<dbReference type="STRING" id="1641165.XM38_18685"/>
<sequence>MAAEYQLSFLSEGDQKAAELSWVYNQTPTGDLSLGELQGWKQRVLEFQRSVRATPVVRQGTLFDVTATSDPLDALDPFHLPQRNAEFWRGCFDESGPPALYFVVDHELPLLLYVGETIKSNQRWQGEHDCKRYILNYIAAHRPHGLPVTVNIGFWPYAPCDRKTRQALELALIQRWRSPFNKENWRLWGTPFVGSRAPE</sequence>
<reference evidence="1 2" key="1">
    <citation type="journal article" date="2016" name="Biochim. Biophys. Acta">
        <title>Characterization of red-shifted phycobilisomes isolated from the chlorophyll f-containing cyanobacterium Halomicronema hongdechloris.</title>
        <authorList>
            <person name="Li Y."/>
            <person name="Lin Y."/>
            <person name="Garvey C.J."/>
            <person name="Birch D."/>
            <person name="Corkery R.W."/>
            <person name="Loughlin P.C."/>
            <person name="Scheer H."/>
            <person name="Willows R.D."/>
            <person name="Chen M."/>
        </authorList>
    </citation>
    <scope>NUCLEOTIDE SEQUENCE [LARGE SCALE GENOMIC DNA]</scope>
    <source>
        <strain evidence="1 2">C2206</strain>
    </source>
</reference>
<evidence type="ECO:0000313" key="1">
    <source>
        <dbReference type="EMBL" id="ASC70263.1"/>
    </source>
</evidence>
<accession>A0A1Z3HJ03</accession>
<evidence type="ECO:0008006" key="3">
    <source>
        <dbReference type="Google" id="ProtNLM"/>
    </source>
</evidence>
<dbReference type="OrthoDB" id="508938at2"/>
<dbReference type="KEGG" id="hhg:XM38_012000"/>
<gene>
    <name evidence="1" type="ORF">XM38_012000</name>
</gene>
<dbReference type="AlphaFoldDB" id="A0A1Z3HJ03"/>
<protein>
    <recommendedName>
        <fullName evidence="3">GIY-YIG domain-containing protein</fullName>
    </recommendedName>
</protein>